<comment type="similarity">
    <text evidence="1">Belongs to the short-chain dehydrogenases/reductases (SDR) family.</text>
</comment>
<name>A0ABQ3ES52_9HYPH</name>
<dbReference type="InterPro" id="IPR036291">
    <property type="entry name" value="NAD(P)-bd_dom_sf"/>
</dbReference>
<evidence type="ECO:0000256" key="1">
    <source>
        <dbReference type="ARBA" id="ARBA00006484"/>
    </source>
</evidence>
<dbReference type="Gene3D" id="3.40.50.720">
    <property type="entry name" value="NAD(P)-binding Rossmann-like Domain"/>
    <property type="match status" value="1"/>
</dbReference>
<dbReference type="RefSeq" id="WP_189438329.1">
    <property type="nucleotide sequence ID" value="NZ_BMXE01000008.1"/>
</dbReference>
<organism evidence="3 4">
    <name type="scientific">Pseudovibrio japonicus</name>
    <dbReference type="NCBI Taxonomy" id="366534"/>
    <lineage>
        <taxon>Bacteria</taxon>
        <taxon>Pseudomonadati</taxon>
        <taxon>Pseudomonadota</taxon>
        <taxon>Alphaproteobacteria</taxon>
        <taxon>Hyphomicrobiales</taxon>
        <taxon>Stappiaceae</taxon>
        <taxon>Pseudovibrio</taxon>
    </lineage>
</organism>
<dbReference type="PANTHER" id="PTHR24320:SF152">
    <property type="entry name" value="SHORT-CHAIN DEHYDROGENASE_REDUCTASE FAMILY PROTEIN"/>
    <property type="match status" value="1"/>
</dbReference>
<evidence type="ECO:0000256" key="2">
    <source>
        <dbReference type="ARBA" id="ARBA00023002"/>
    </source>
</evidence>
<dbReference type="Pfam" id="PF00106">
    <property type="entry name" value="adh_short"/>
    <property type="match status" value="1"/>
</dbReference>
<dbReference type="InterPro" id="IPR002347">
    <property type="entry name" value="SDR_fam"/>
</dbReference>
<reference evidence="4" key="1">
    <citation type="journal article" date="2019" name="Int. J. Syst. Evol. Microbiol.">
        <title>The Global Catalogue of Microorganisms (GCM) 10K type strain sequencing project: providing services to taxonomists for standard genome sequencing and annotation.</title>
        <authorList>
            <consortium name="The Broad Institute Genomics Platform"/>
            <consortium name="The Broad Institute Genome Sequencing Center for Infectious Disease"/>
            <person name="Wu L."/>
            <person name="Ma J."/>
        </authorList>
    </citation>
    <scope>NUCLEOTIDE SEQUENCE [LARGE SCALE GENOMIC DNA]</scope>
    <source>
        <strain evidence="4">KCTC 12861</strain>
    </source>
</reference>
<dbReference type="PANTHER" id="PTHR24320">
    <property type="entry name" value="RETINOL DEHYDROGENASE"/>
    <property type="match status" value="1"/>
</dbReference>
<comment type="caution">
    <text evidence="3">The sequence shown here is derived from an EMBL/GenBank/DDBJ whole genome shotgun (WGS) entry which is preliminary data.</text>
</comment>
<sequence length="307" mass="32839">MQPIKSVLITGANAGLGREAARQLAKVSSIEKIYLACRNEAKALAAKAALEAEAKREIFDILLMDVMDPDSVRRAVQQMTAPVDALILNAGGMGGKSSNGMTAHGVTNIYAVNLLGHVVLVDEMLDRQLITSTVLYAGSEAARGIPKMGVARPTLSAASVDEFRAMADGRTFTEKSDPMDAYAGIKLIAALWMSSMSRQHPHVRFVTMSPGGTTGTNGMDDLPFLKKLFFKHVGSVLMPLLGMMHGLEDGAKRYVDGILDPKFRSGVFYASAGEGAVGKLVDQATLFSDLGNHSYQDNANRAVHQLV</sequence>
<evidence type="ECO:0000313" key="3">
    <source>
        <dbReference type="EMBL" id="GHB44539.1"/>
    </source>
</evidence>
<protein>
    <recommendedName>
        <fullName evidence="5">Short-chain dehydrogenase</fullName>
    </recommendedName>
</protein>
<dbReference type="SUPFAM" id="SSF51735">
    <property type="entry name" value="NAD(P)-binding Rossmann-fold domains"/>
    <property type="match status" value="1"/>
</dbReference>
<evidence type="ECO:0000313" key="4">
    <source>
        <dbReference type="Proteomes" id="UP000637980"/>
    </source>
</evidence>
<dbReference type="Proteomes" id="UP000637980">
    <property type="component" value="Unassembled WGS sequence"/>
</dbReference>
<dbReference type="EMBL" id="BMXE01000008">
    <property type="protein sequence ID" value="GHB44539.1"/>
    <property type="molecule type" value="Genomic_DNA"/>
</dbReference>
<keyword evidence="2" id="KW-0560">Oxidoreductase</keyword>
<keyword evidence="4" id="KW-1185">Reference proteome</keyword>
<evidence type="ECO:0008006" key="5">
    <source>
        <dbReference type="Google" id="ProtNLM"/>
    </source>
</evidence>
<accession>A0ABQ3ES52</accession>
<gene>
    <name evidence="3" type="ORF">GCM10007094_37340</name>
</gene>
<proteinExistence type="inferred from homology"/>